<dbReference type="EMBL" id="MN740301">
    <property type="protein sequence ID" value="QHT99074.1"/>
    <property type="molecule type" value="Genomic_DNA"/>
</dbReference>
<sequence>MIDNLKKEKADITGKPLSHKRKYDLITDDVEYESYNSDEEYVEEFVKYSKLC</sequence>
<organism evidence="1">
    <name type="scientific">viral metagenome</name>
    <dbReference type="NCBI Taxonomy" id="1070528"/>
    <lineage>
        <taxon>unclassified sequences</taxon>
        <taxon>metagenomes</taxon>
        <taxon>organismal metagenomes</taxon>
    </lineage>
</organism>
<proteinExistence type="predicted"/>
<dbReference type="AlphaFoldDB" id="A0A6C0J089"/>
<evidence type="ECO:0000313" key="1">
    <source>
        <dbReference type="EMBL" id="QHT99074.1"/>
    </source>
</evidence>
<accession>A0A6C0J089</accession>
<name>A0A6C0J089_9ZZZZ</name>
<protein>
    <submittedName>
        <fullName evidence="1">Uncharacterized protein</fullName>
    </submittedName>
</protein>
<reference evidence="1" key="1">
    <citation type="journal article" date="2020" name="Nature">
        <title>Giant virus diversity and host interactions through global metagenomics.</title>
        <authorList>
            <person name="Schulz F."/>
            <person name="Roux S."/>
            <person name="Paez-Espino D."/>
            <person name="Jungbluth S."/>
            <person name="Walsh D.A."/>
            <person name="Denef V.J."/>
            <person name="McMahon K.D."/>
            <person name="Konstantinidis K.T."/>
            <person name="Eloe-Fadrosh E.A."/>
            <person name="Kyrpides N.C."/>
            <person name="Woyke T."/>
        </authorList>
    </citation>
    <scope>NUCLEOTIDE SEQUENCE</scope>
    <source>
        <strain evidence="1">GVMAG-M-3300025695-21</strain>
    </source>
</reference>